<dbReference type="PRINTS" id="PR00205">
    <property type="entry name" value="CADHERIN"/>
</dbReference>
<keyword evidence="11" id="KW-0965">Cell junction</keyword>
<dbReference type="GO" id="GO:0106015">
    <property type="term" value="P:negative regulation of inflammatory response to wounding"/>
    <property type="evidence" value="ECO:0007669"/>
    <property type="project" value="Ensembl"/>
</dbReference>
<keyword evidence="7" id="KW-0732">Signal</keyword>
<dbReference type="InterPro" id="IPR027397">
    <property type="entry name" value="Catenin-bd_sf"/>
</dbReference>
<evidence type="ECO:0000256" key="12">
    <source>
        <dbReference type="ARBA" id="ARBA00022989"/>
    </source>
</evidence>
<evidence type="ECO:0000256" key="15">
    <source>
        <dbReference type="PROSITE-ProRule" id="PRU00043"/>
    </source>
</evidence>
<dbReference type="FunFam" id="4.10.900.10:FF:000003">
    <property type="entry name" value="Desmoglein 1"/>
    <property type="match status" value="1"/>
</dbReference>
<dbReference type="PANTHER" id="PTHR24025">
    <property type="entry name" value="DESMOGLEIN FAMILY MEMBER"/>
    <property type="match status" value="1"/>
</dbReference>
<keyword evidence="12" id="KW-1133">Transmembrane helix</keyword>
<dbReference type="Ensembl" id="ENSBTAT00000113963.1">
    <property type="protein sequence ID" value="ENSBTAP00000074849.1"/>
    <property type="gene ID" value="ENSBTAG00000021923.8"/>
</dbReference>
<dbReference type="GO" id="GO:0086091">
    <property type="term" value="P:regulation of heart rate by cardiac conduction"/>
    <property type="evidence" value="ECO:0007669"/>
    <property type="project" value="Ensembl"/>
</dbReference>
<feature type="domain" description="Cadherin" evidence="17">
    <location>
        <begin position="241"/>
        <end position="353"/>
    </location>
</feature>
<keyword evidence="4" id="KW-0165">Cleavage on pair of basic residues</keyword>
<dbReference type="GO" id="GO:0005509">
    <property type="term" value="F:calcium ion binding"/>
    <property type="evidence" value="ECO:0007669"/>
    <property type="project" value="UniProtKB-UniRule"/>
</dbReference>
<gene>
    <name evidence="18" type="primary">DSG2</name>
</gene>
<feature type="domain" description="Cadherin" evidence="17">
    <location>
        <begin position="354"/>
        <end position="476"/>
    </location>
</feature>
<dbReference type="FunFam" id="2.60.40.60:FF:000068">
    <property type="entry name" value="Desmoglein 1"/>
    <property type="match status" value="1"/>
</dbReference>
<evidence type="ECO:0000256" key="11">
    <source>
        <dbReference type="ARBA" id="ARBA00022949"/>
    </source>
</evidence>
<dbReference type="Pfam" id="PF00028">
    <property type="entry name" value="Cadherin"/>
    <property type="match status" value="3"/>
</dbReference>
<dbReference type="InterPro" id="IPR009122">
    <property type="entry name" value="Desmosomal_cadherin"/>
</dbReference>
<dbReference type="GO" id="GO:1903672">
    <property type="term" value="P:positive regulation of sprouting angiogenesis"/>
    <property type="evidence" value="ECO:0007669"/>
    <property type="project" value="Ensembl"/>
</dbReference>
<dbReference type="GO" id="GO:0043066">
    <property type="term" value="P:negative regulation of apoptotic process"/>
    <property type="evidence" value="ECO:0007669"/>
    <property type="project" value="Ensembl"/>
</dbReference>
<evidence type="ECO:0000256" key="16">
    <source>
        <dbReference type="SAM" id="MobiDB-lite"/>
    </source>
</evidence>
<evidence type="ECO:0000256" key="10">
    <source>
        <dbReference type="ARBA" id="ARBA00022889"/>
    </source>
</evidence>
<evidence type="ECO:0000313" key="18">
    <source>
        <dbReference type="Ensembl" id="ENSBTAP00000074849.1"/>
    </source>
</evidence>
<feature type="region of interest" description="Disordered" evidence="16">
    <location>
        <begin position="1230"/>
        <end position="1269"/>
    </location>
</feature>
<accession>A0AAA9RYG1</accession>
<organism evidence="18 19">
    <name type="scientific">Bos taurus</name>
    <name type="common">Bovine</name>
    <dbReference type="NCBI Taxonomy" id="9913"/>
    <lineage>
        <taxon>Eukaryota</taxon>
        <taxon>Metazoa</taxon>
        <taxon>Chordata</taxon>
        <taxon>Craniata</taxon>
        <taxon>Vertebrata</taxon>
        <taxon>Euteleostomi</taxon>
        <taxon>Mammalia</taxon>
        <taxon>Eutheria</taxon>
        <taxon>Laurasiatheria</taxon>
        <taxon>Artiodactyla</taxon>
        <taxon>Ruminantia</taxon>
        <taxon>Pecora</taxon>
        <taxon>Bovidae</taxon>
        <taxon>Bovinae</taxon>
        <taxon>Bos</taxon>
    </lineage>
</organism>
<dbReference type="InterPro" id="IPR015919">
    <property type="entry name" value="Cadherin-like_sf"/>
</dbReference>
<evidence type="ECO:0000256" key="4">
    <source>
        <dbReference type="ARBA" id="ARBA00022685"/>
    </source>
</evidence>
<evidence type="ECO:0000256" key="14">
    <source>
        <dbReference type="ARBA" id="ARBA00023180"/>
    </source>
</evidence>
<dbReference type="GO" id="GO:0072089">
    <property type="term" value="P:stem cell proliferation"/>
    <property type="evidence" value="ECO:0007669"/>
    <property type="project" value="Ensembl"/>
</dbReference>
<dbReference type="SMART" id="SM00112">
    <property type="entry name" value="CA"/>
    <property type="match status" value="4"/>
</dbReference>
<reference evidence="18" key="1">
    <citation type="submission" date="2018-03" db="EMBL/GenBank/DDBJ databases">
        <title>ARS-UCD1.2.</title>
        <authorList>
            <person name="Rosen B.D."/>
            <person name="Bickhart D.M."/>
            <person name="Koren S."/>
            <person name="Schnabel R.D."/>
            <person name="Hall R."/>
            <person name="Zimin A."/>
            <person name="Dreischer C."/>
            <person name="Schultheiss S."/>
            <person name="Schroeder S.G."/>
            <person name="Elsik C.G."/>
            <person name="Couldrey C."/>
            <person name="Liu G.E."/>
            <person name="Van Tassell C.P."/>
            <person name="Phillippy A.M."/>
            <person name="Smith T.P.L."/>
            <person name="Medrano J.F."/>
        </authorList>
    </citation>
    <scope>NUCLEOTIDE SEQUENCE [LARGE SCALE GENOMIC DNA]</scope>
    <source>
        <strain evidence="18">Hereford</strain>
    </source>
</reference>
<keyword evidence="8" id="KW-0677">Repeat</keyword>
<dbReference type="InterPro" id="IPR020894">
    <property type="entry name" value="Cadherin_CS"/>
</dbReference>
<dbReference type="GO" id="GO:0005886">
    <property type="term" value="C:plasma membrane"/>
    <property type="evidence" value="ECO:0007669"/>
    <property type="project" value="UniProtKB-SubCell"/>
</dbReference>
<evidence type="ECO:0000256" key="8">
    <source>
        <dbReference type="ARBA" id="ARBA00022737"/>
    </source>
</evidence>
<dbReference type="GO" id="GO:0086073">
    <property type="term" value="P:bundle of His cell-Purkinje myocyte adhesion involved in cell communication"/>
    <property type="evidence" value="ECO:0007669"/>
    <property type="project" value="Ensembl"/>
</dbReference>
<dbReference type="GO" id="GO:0010719">
    <property type="term" value="P:negative regulation of epithelial to mesenchymal transition"/>
    <property type="evidence" value="ECO:0007669"/>
    <property type="project" value="Ensembl"/>
</dbReference>
<protein>
    <submittedName>
        <fullName evidence="18">Desmoglein 2</fullName>
    </submittedName>
</protein>
<proteinExistence type="predicted"/>
<evidence type="ECO:0000256" key="5">
    <source>
        <dbReference type="ARBA" id="ARBA00022692"/>
    </source>
</evidence>
<dbReference type="SUPFAM" id="SSF49313">
    <property type="entry name" value="Cadherin-like"/>
    <property type="match status" value="5"/>
</dbReference>
<keyword evidence="19" id="KW-1185">Reference proteome</keyword>
<dbReference type="FunFam" id="2.60.40.60:FF:000074">
    <property type="entry name" value="Desmoglein 4"/>
    <property type="match status" value="1"/>
</dbReference>
<sequence>MAPGARAARGGRPPGASLLRAIPTSARAARSGSGLHFLAEATPGAAPLGRAVRPPPGRGPSGRGRRGGAGARAGTRGAGGGGAMARGVEGALLLLLICFDFGDGLHFEALHSRNESKLLPKHIHPVRQKRAWITAPVALREGEDLSRKNPIAKIHSDLAEEKKLKITYKYTGKGITEPPFGVFVFNKDTGELNVTTILDREETPFFLVTGYALDERGKNLEKPIELRIKVLDINDNEPVFTQDVFVGSVEELSAANTLVMKINATDADEPNTLNSKISYRIVSQEPANSPVFYLNKDTGEIYTTSITLDREEYSSYTLIVEARDGNGQITDKPVKQAQVQIRILDVNDNIPVVDRNVYEGSIEENKANVEVLRIKVSDADEVGSDNWLANFTFASGNEGGYFHIETDTQTNEGIVTLIKEVDYETMKNLDLSIIVTNKAAFHKSIKDKYKPTSIPIKVKVKNVKEGIYFKSSTIQFHTSESMEKLSQGQILGKFQVFDEDTGKVPNVKYAKFEDIDNWISVNSATSEIKLVKIPDYESRYVQNGTYTAKIVAITEEYPRKTITGTIVINVEDVNDNCPTLVEPVQTVCDYVPFVNVTAQDLDGPQNSWPFSFSIIDKPAGMAERWKIVRREDNNVLLQQTKRQHGTSEIHFQIADSQGFSCPEEQILRLTVCNCVEGSGCVNMWADSYVGLGPAAIALIILALLLLLLTTSPSLPACPPVPSSDFGFPFMEEQKTATWGHMEPLHLPTAHGQTTTCKAASAVSLLEEGASKPLVVIPLLLLVCHCGKGAKGFTPIPGTIEMLHPWNNEGAPPEDKVVLPLLGADVRDGAAVGAGAGGGVTAKEAIVKGSSSASFSKGQQEMSEAEGRWEEYRSLVSGGATQVTGTTGAMVTSDTFRTTRATGAAREVAGARAGAVAVNEEFLRSYFTEKAASYIGEDDMHTAKDCLLVYSQEDTESLRGSIGCCSFIEGELDDRFLDDLGLKFKTLAEVCLGRKIEMDAEIQQRAKPAREADRKVVSQSLYEQTRLNSENAYASGSSFQGPKPLHEADTEKVTQEIVTEKSVISSKQAQKVAAPLPDTLASGSVIVTETSYATGATGPPSTVVLGPQQSQGLIVTERVYAPASTLGNQQYASEGHVVVTERVIQPHGGTSGLLEDAPPLPDAHYVMVQERERFLTPSSSLQPPLAAPSVALGQNVTVTERVLTPASALQSSYQIPAETSVMSRKTVASAAGVPGSLPDSGLEESSHSNYTITTSSTRVSKQSTVQQSFS</sequence>
<comment type="subcellular location">
    <subcellularLocation>
        <location evidence="2">Cell junction</location>
        <location evidence="2">Desmosome</location>
    </subcellularLocation>
    <subcellularLocation>
        <location evidence="1">Cell membrane</location>
        <topology evidence="1">Single-pass type I membrane protein</topology>
    </subcellularLocation>
</comment>
<dbReference type="PRINTS" id="PR01819">
    <property type="entry name" value="DESMOGLEIN"/>
</dbReference>
<feature type="region of interest" description="Disordered" evidence="16">
    <location>
        <begin position="1031"/>
        <end position="1050"/>
    </location>
</feature>
<dbReference type="GO" id="GO:0014704">
    <property type="term" value="C:intercalated disc"/>
    <property type="evidence" value="ECO:0007669"/>
    <property type="project" value="Ensembl"/>
</dbReference>
<keyword evidence="9 15" id="KW-0106">Calcium</keyword>
<dbReference type="AlphaFoldDB" id="A0AAA9RYG1"/>
<keyword evidence="10" id="KW-0130">Cell adhesion</keyword>
<dbReference type="CDD" id="cd11304">
    <property type="entry name" value="Cadherin_repeat"/>
    <property type="match status" value="3"/>
</dbReference>
<reference evidence="18" key="2">
    <citation type="submission" date="2025-08" db="UniProtKB">
        <authorList>
            <consortium name="Ensembl"/>
        </authorList>
    </citation>
    <scope>IDENTIFICATION</scope>
    <source>
        <strain evidence="18">Hereford</strain>
    </source>
</reference>
<dbReference type="FunFam" id="2.60.40.60:FF:000011">
    <property type="entry name" value="Cadherin 1"/>
    <property type="match status" value="1"/>
</dbReference>
<evidence type="ECO:0000313" key="19">
    <source>
        <dbReference type="Proteomes" id="UP000009136"/>
    </source>
</evidence>
<dbReference type="GO" id="GO:0009986">
    <property type="term" value="C:cell surface"/>
    <property type="evidence" value="ECO:0007669"/>
    <property type="project" value="Ensembl"/>
</dbReference>
<dbReference type="GO" id="GO:0045785">
    <property type="term" value="P:positive regulation of cell adhesion"/>
    <property type="evidence" value="ECO:0007669"/>
    <property type="project" value="Ensembl"/>
</dbReference>
<dbReference type="GO" id="GO:0005737">
    <property type="term" value="C:cytoplasm"/>
    <property type="evidence" value="ECO:0007669"/>
    <property type="project" value="Ensembl"/>
</dbReference>
<dbReference type="PANTHER" id="PTHR24025:SF1">
    <property type="entry name" value="DESMOGLEIN-2"/>
    <property type="match status" value="1"/>
</dbReference>
<dbReference type="GeneTree" id="ENSGT01030000234624"/>
<keyword evidence="3" id="KW-1003">Cell membrane</keyword>
<evidence type="ECO:0000256" key="3">
    <source>
        <dbReference type="ARBA" id="ARBA00022475"/>
    </source>
</evidence>
<dbReference type="Proteomes" id="UP000009136">
    <property type="component" value="Chromosome 24"/>
</dbReference>
<evidence type="ECO:0000256" key="9">
    <source>
        <dbReference type="ARBA" id="ARBA00022837"/>
    </source>
</evidence>
<evidence type="ECO:0000259" key="17">
    <source>
        <dbReference type="PROSITE" id="PS50268"/>
    </source>
</evidence>
<dbReference type="GO" id="GO:0045602">
    <property type="term" value="P:negative regulation of endothelial cell differentiation"/>
    <property type="evidence" value="ECO:0007669"/>
    <property type="project" value="Ensembl"/>
</dbReference>
<evidence type="ECO:0000256" key="2">
    <source>
        <dbReference type="ARBA" id="ARBA00004568"/>
    </source>
</evidence>
<name>A0AAA9RYG1_BOVIN</name>
<keyword evidence="5" id="KW-0812">Transmembrane</keyword>
<keyword evidence="13" id="KW-0472">Membrane</keyword>
<evidence type="ECO:0000256" key="6">
    <source>
        <dbReference type="ARBA" id="ARBA00022723"/>
    </source>
</evidence>
<evidence type="ECO:0000256" key="13">
    <source>
        <dbReference type="ARBA" id="ARBA00023136"/>
    </source>
</evidence>
<dbReference type="Gene3D" id="4.10.900.10">
    <property type="entry name" value="TCF3-CBD (Catenin binding domain)"/>
    <property type="match status" value="1"/>
</dbReference>
<feature type="compositionally biased region" description="Polar residues" evidence="16">
    <location>
        <begin position="1246"/>
        <end position="1269"/>
    </location>
</feature>
<dbReference type="Gene3D" id="2.60.40.60">
    <property type="entry name" value="Cadherins"/>
    <property type="match status" value="5"/>
</dbReference>
<dbReference type="GO" id="GO:0030057">
    <property type="term" value="C:desmosome"/>
    <property type="evidence" value="ECO:0007669"/>
    <property type="project" value="UniProtKB-SubCell"/>
</dbReference>
<keyword evidence="14" id="KW-0325">Glycoprotein</keyword>
<keyword evidence="6" id="KW-0479">Metal-binding</keyword>
<evidence type="ECO:0000256" key="1">
    <source>
        <dbReference type="ARBA" id="ARBA00004251"/>
    </source>
</evidence>
<evidence type="ECO:0000256" key="7">
    <source>
        <dbReference type="ARBA" id="ARBA00022729"/>
    </source>
</evidence>
<dbReference type="InterPro" id="IPR002126">
    <property type="entry name" value="Cadherin-like_dom"/>
</dbReference>
<feature type="region of interest" description="Disordered" evidence="16">
    <location>
        <begin position="45"/>
        <end position="82"/>
    </location>
</feature>
<dbReference type="GO" id="GO:0150107">
    <property type="term" value="P:positive regulation of protein localization to cell-cell junction"/>
    <property type="evidence" value="ECO:0007669"/>
    <property type="project" value="Ensembl"/>
</dbReference>
<dbReference type="GO" id="GO:0060231">
    <property type="term" value="P:mesenchymal to epithelial transition"/>
    <property type="evidence" value="ECO:0007669"/>
    <property type="project" value="Ensembl"/>
</dbReference>
<dbReference type="PROSITE" id="PS00232">
    <property type="entry name" value="CADHERIN_1"/>
    <property type="match status" value="3"/>
</dbReference>
<feature type="domain" description="Cadherin" evidence="17">
    <location>
        <begin position="151"/>
        <end position="240"/>
    </location>
</feature>
<dbReference type="GO" id="GO:0007156">
    <property type="term" value="P:homophilic cell adhesion via plasma membrane adhesion molecules"/>
    <property type="evidence" value="ECO:0007669"/>
    <property type="project" value="Ensembl"/>
</dbReference>
<dbReference type="GO" id="GO:0098911">
    <property type="term" value="P:regulation of ventricular cardiac muscle cell action potential"/>
    <property type="evidence" value="ECO:0007669"/>
    <property type="project" value="Ensembl"/>
</dbReference>
<feature type="compositionally biased region" description="Gly residues" evidence="16">
    <location>
        <begin position="59"/>
        <end position="82"/>
    </location>
</feature>
<dbReference type="GO" id="GO:0002934">
    <property type="term" value="P:desmosome organization"/>
    <property type="evidence" value="ECO:0007669"/>
    <property type="project" value="Ensembl"/>
</dbReference>
<dbReference type="InterPro" id="IPR050971">
    <property type="entry name" value="Cadherin-domain_protein"/>
</dbReference>
<dbReference type="FunFam" id="2.60.40.60:FF:000083">
    <property type="entry name" value="Desmoglein 1"/>
    <property type="match status" value="1"/>
</dbReference>
<dbReference type="GO" id="GO:0050839">
    <property type="term" value="F:cell adhesion molecule binding"/>
    <property type="evidence" value="ECO:0007669"/>
    <property type="project" value="Ensembl"/>
</dbReference>
<feature type="domain" description="Cadherin" evidence="17">
    <location>
        <begin position="473"/>
        <end position="580"/>
    </location>
</feature>
<dbReference type="PROSITE" id="PS50268">
    <property type="entry name" value="CADHERIN_2"/>
    <property type="match status" value="4"/>
</dbReference>
<dbReference type="FunFam" id="2.60.40.60:FF:000031">
    <property type="entry name" value="Cadherin 3"/>
    <property type="match status" value="1"/>
</dbReference>
<reference evidence="18" key="3">
    <citation type="submission" date="2025-09" db="UniProtKB">
        <authorList>
            <consortium name="Ensembl"/>
        </authorList>
    </citation>
    <scope>IDENTIFICATION</scope>
    <source>
        <strain evidence="18">Hereford</strain>
    </source>
</reference>
<dbReference type="GO" id="GO:1902459">
    <property type="term" value="P:positive regulation of stem cell population maintenance"/>
    <property type="evidence" value="ECO:0007669"/>
    <property type="project" value="Ensembl"/>
</dbReference>
<dbReference type="GO" id="GO:0003165">
    <property type="term" value="P:Purkinje myocyte development"/>
    <property type="evidence" value="ECO:0007669"/>
    <property type="project" value="Ensembl"/>
</dbReference>